<dbReference type="InterPro" id="IPR020479">
    <property type="entry name" value="HD_metazoa"/>
</dbReference>
<keyword evidence="5 6" id="KW-0539">Nucleus</keyword>
<dbReference type="GO" id="GO:0000981">
    <property type="term" value="F:DNA-binding transcription factor activity, RNA polymerase II-specific"/>
    <property type="evidence" value="ECO:0007669"/>
    <property type="project" value="InterPro"/>
</dbReference>
<keyword evidence="4 6" id="KW-0371">Homeobox</keyword>
<evidence type="ECO:0000256" key="2">
    <source>
        <dbReference type="ARBA" id="ARBA00022473"/>
    </source>
</evidence>
<dbReference type="Gene3D" id="1.10.10.60">
    <property type="entry name" value="Homeodomain-like"/>
    <property type="match status" value="1"/>
</dbReference>
<reference evidence="10" key="1">
    <citation type="journal article" date="2004" name="Nature">
        <title>Hox cluster disintegration with persistent anteroposterior order of expression in Oikopleura dioica.</title>
        <authorList>
            <person name="Seo H.C."/>
            <person name="Edvardsen R.B."/>
            <person name="Maeland A.D."/>
            <person name="Bjordal M."/>
            <person name="Jensen M.F."/>
            <person name="Hansen A."/>
            <person name="Flaat M."/>
            <person name="Weissenbach J."/>
            <person name="Lehrach H."/>
            <person name="Wincker P."/>
            <person name="Reinhardt R."/>
            <person name="Chourrout D."/>
        </authorList>
    </citation>
    <scope>NUCLEOTIDE SEQUENCE</scope>
</reference>
<dbReference type="GO" id="GO:0005634">
    <property type="term" value="C:nucleus"/>
    <property type="evidence" value="ECO:0007669"/>
    <property type="project" value="UniProtKB-SubCell"/>
</dbReference>
<feature type="DNA-binding region" description="Homeobox" evidence="6">
    <location>
        <begin position="172"/>
        <end position="225"/>
    </location>
</feature>
<dbReference type="InterPro" id="IPR001356">
    <property type="entry name" value="HD"/>
</dbReference>
<dbReference type="InterPro" id="IPR046327">
    <property type="entry name" value="HXA1/B1/D1"/>
</dbReference>
<evidence type="ECO:0000256" key="8">
    <source>
        <dbReference type="SAM" id="MobiDB-lite"/>
    </source>
</evidence>
<dbReference type="SUPFAM" id="SSF46689">
    <property type="entry name" value="Homeodomain-like"/>
    <property type="match status" value="1"/>
</dbReference>
<feature type="compositionally biased region" description="Basic and acidic residues" evidence="8">
    <location>
        <begin position="224"/>
        <end position="241"/>
    </location>
</feature>
<dbReference type="FunFam" id="1.10.10.60:FF:000113">
    <property type="entry name" value="homeobox protein Hox-B1"/>
    <property type="match status" value="1"/>
</dbReference>
<evidence type="ECO:0000256" key="4">
    <source>
        <dbReference type="ARBA" id="ARBA00023155"/>
    </source>
</evidence>
<dbReference type="CDD" id="cd00086">
    <property type="entry name" value="homeodomain"/>
    <property type="match status" value="1"/>
</dbReference>
<dbReference type="PANTHER" id="PTHR45946:SF4">
    <property type="entry name" value="HOMEOBOX PROTEIN ROUGH-RELATED"/>
    <property type="match status" value="1"/>
</dbReference>
<reference evidence="10" key="2">
    <citation type="journal article" date="2005" name="Curr. Biol.">
        <title>Remodelling of the homeobox gene complement in the tunicate Oikopleura dioica.</title>
        <authorList>
            <person name="Edvardsen R.B."/>
            <person name="Seo H.C."/>
            <person name="Jensen M.F."/>
            <person name="Mialon A."/>
            <person name="Mikhaleva J."/>
            <person name="Bjordal M."/>
            <person name="Cartry J."/>
            <person name="Reinhardt R."/>
            <person name="Weissenbach J."/>
            <person name="Wincker P."/>
            <person name="Chourrout D."/>
        </authorList>
    </citation>
    <scope>NUCLEOTIDE SEQUENCE</scope>
</reference>
<dbReference type="PRINTS" id="PR00024">
    <property type="entry name" value="HOMEOBOX"/>
</dbReference>
<dbReference type="EMBL" id="AY449462">
    <property type="protein sequence ID" value="AAS21474.1"/>
    <property type="molecule type" value="Genomic_DNA"/>
</dbReference>
<dbReference type="Pfam" id="PF00046">
    <property type="entry name" value="Homeodomain"/>
    <property type="match status" value="1"/>
</dbReference>
<evidence type="ECO:0000313" key="10">
    <source>
        <dbReference type="EMBL" id="AAS21474.1"/>
    </source>
</evidence>
<evidence type="ECO:0000256" key="1">
    <source>
        <dbReference type="ARBA" id="ARBA00004123"/>
    </source>
</evidence>
<dbReference type="PROSITE" id="PS00027">
    <property type="entry name" value="HOMEOBOX_1"/>
    <property type="match status" value="1"/>
</dbReference>
<protein>
    <submittedName>
        <fullName evidence="10">HOX1</fullName>
    </submittedName>
</protein>
<comment type="subcellular location">
    <subcellularLocation>
        <location evidence="1 6 7">Nucleus</location>
    </subcellularLocation>
</comment>
<dbReference type="GO" id="GO:0000978">
    <property type="term" value="F:RNA polymerase II cis-regulatory region sequence-specific DNA binding"/>
    <property type="evidence" value="ECO:0007669"/>
    <property type="project" value="TreeGrafter"/>
</dbReference>
<gene>
    <name evidence="10" type="ORF">006-36</name>
</gene>
<keyword evidence="2" id="KW-0217">Developmental protein</keyword>
<feature type="region of interest" description="Disordered" evidence="8">
    <location>
        <begin position="215"/>
        <end position="247"/>
    </location>
</feature>
<keyword evidence="3 6" id="KW-0238">DNA-binding</keyword>
<dbReference type="SMART" id="SM00389">
    <property type="entry name" value="HOX"/>
    <property type="match status" value="1"/>
</dbReference>
<proteinExistence type="predicted"/>
<evidence type="ECO:0000256" key="6">
    <source>
        <dbReference type="PROSITE-ProRule" id="PRU00108"/>
    </source>
</evidence>
<evidence type="ECO:0000256" key="3">
    <source>
        <dbReference type="ARBA" id="ARBA00023125"/>
    </source>
</evidence>
<dbReference type="InterPro" id="IPR017970">
    <property type="entry name" value="Homeobox_CS"/>
</dbReference>
<dbReference type="PROSITE" id="PS50071">
    <property type="entry name" value="HOMEOBOX_2"/>
    <property type="match status" value="1"/>
</dbReference>
<accession>Q675P0</accession>
<dbReference type="AlphaFoldDB" id="Q675P0"/>
<feature type="region of interest" description="Disordered" evidence="8">
    <location>
        <begin position="109"/>
        <end position="153"/>
    </location>
</feature>
<sequence length="247" mass="27428">MAVNSLYDQHYIGAPLVHYPATDYTSASALSQLPTPSVSKPASYADISSVDLSLYPSSYQHFLPSQPSLDLAQSYNQSYSHYYSNGPYSTPSNGSSHLNSTLSPAVGFGGQESIGLKSDQSSPTGIGGKDDGPTYEWMKIKRNPPKTSPPKIADYGAYQAQTSVGNGSGRTTFSTRQLTELEKEFHYNKYLTRARRVEIASNLALNETQVKIWFQNRRMKQKKRDKEAEKRSDRPEIETKLEPTQSP</sequence>
<evidence type="ECO:0000256" key="5">
    <source>
        <dbReference type="ARBA" id="ARBA00023242"/>
    </source>
</evidence>
<evidence type="ECO:0000259" key="9">
    <source>
        <dbReference type="PROSITE" id="PS50071"/>
    </source>
</evidence>
<dbReference type="InterPro" id="IPR009057">
    <property type="entry name" value="Homeodomain-like_sf"/>
</dbReference>
<feature type="domain" description="Homeobox" evidence="9">
    <location>
        <begin position="170"/>
        <end position="224"/>
    </location>
</feature>
<dbReference type="PANTHER" id="PTHR45946">
    <property type="entry name" value="HOMEOBOX PROTEIN ROUGH-RELATED"/>
    <property type="match status" value="1"/>
</dbReference>
<name>Q675P0_OIKDI</name>
<organism evidence="10">
    <name type="scientific">Oikopleura dioica</name>
    <name type="common">Tunicate</name>
    <dbReference type="NCBI Taxonomy" id="34765"/>
    <lineage>
        <taxon>Eukaryota</taxon>
        <taxon>Metazoa</taxon>
        <taxon>Chordata</taxon>
        <taxon>Tunicata</taxon>
        <taxon>Appendicularia</taxon>
        <taxon>Copelata</taxon>
        <taxon>Oikopleuridae</taxon>
        <taxon>Oikopleura</taxon>
    </lineage>
</organism>
<evidence type="ECO:0000256" key="7">
    <source>
        <dbReference type="RuleBase" id="RU000682"/>
    </source>
</evidence>